<dbReference type="AlphaFoldDB" id="A0AAN7GS32"/>
<dbReference type="InterPro" id="IPR029058">
    <property type="entry name" value="AB_hydrolase_fold"/>
</dbReference>
<gene>
    <name evidence="3" type="ORF">QBC38DRAFT_488119</name>
</gene>
<dbReference type="Gene3D" id="3.40.50.1820">
    <property type="entry name" value="alpha/beta hydrolase"/>
    <property type="match status" value="1"/>
</dbReference>
<dbReference type="Proteomes" id="UP001301958">
    <property type="component" value="Unassembled WGS sequence"/>
</dbReference>
<feature type="domain" description="Alpha/beta hydrolase fold-3" evidence="2">
    <location>
        <begin position="144"/>
        <end position="381"/>
    </location>
</feature>
<name>A0AAN7GS32_9PEZI</name>
<dbReference type="InterPro" id="IPR013094">
    <property type="entry name" value="AB_hydrolase_3"/>
</dbReference>
<evidence type="ECO:0000313" key="4">
    <source>
        <dbReference type="Proteomes" id="UP001301958"/>
    </source>
</evidence>
<reference evidence="3" key="1">
    <citation type="journal article" date="2023" name="Mol. Phylogenet. Evol.">
        <title>Genome-scale phylogeny and comparative genomics of the fungal order Sordariales.</title>
        <authorList>
            <person name="Hensen N."/>
            <person name="Bonometti L."/>
            <person name="Westerberg I."/>
            <person name="Brannstrom I.O."/>
            <person name="Guillou S."/>
            <person name="Cros-Aarteil S."/>
            <person name="Calhoun S."/>
            <person name="Haridas S."/>
            <person name="Kuo A."/>
            <person name="Mondo S."/>
            <person name="Pangilinan J."/>
            <person name="Riley R."/>
            <person name="LaButti K."/>
            <person name="Andreopoulos B."/>
            <person name="Lipzen A."/>
            <person name="Chen C."/>
            <person name="Yan M."/>
            <person name="Daum C."/>
            <person name="Ng V."/>
            <person name="Clum A."/>
            <person name="Steindorff A."/>
            <person name="Ohm R.A."/>
            <person name="Martin F."/>
            <person name="Silar P."/>
            <person name="Natvig D.O."/>
            <person name="Lalanne C."/>
            <person name="Gautier V."/>
            <person name="Ament-Velasquez S.L."/>
            <person name="Kruys A."/>
            <person name="Hutchinson M.I."/>
            <person name="Powell A.J."/>
            <person name="Barry K."/>
            <person name="Miller A.N."/>
            <person name="Grigoriev I.V."/>
            <person name="Debuchy R."/>
            <person name="Gladieux P."/>
            <person name="Hiltunen Thoren M."/>
            <person name="Johannesson H."/>
        </authorList>
    </citation>
    <scope>NUCLEOTIDE SEQUENCE</scope>
    <source>
        <strain evidence="3">CBS 990.96</strain>
    </source>
</reference>
<keyword evidence="4" id="KW-1185">Reference proteome</keyword>
<dbReference type="Pfam" id="PF07859">
    <property type="entry name" value="Abhydrolase_3"/>
    <property type="match status" value="1"/>
</dbReference>
<dbReference type="EMBL" id="MU865435">
    <property type="protein sequence ID" value="KAK4223203.1"/>
    <property type="molecule type" value="Genomic_DNA"/>
</dbReference>
<dbReference type="PANTHER" id="PTHR48081">
    <property type="entry name" value="AB HYDROLASE SUPERFAMILY PROTEIN C4A8.06C"/>
    <property type="match status" value="1"/>
</dbReference>
<reference evidence="3" key="2">
    <citation type="submission" date="2023-05" db="EMBL/GenBank/DDBJ databases">
        <authorList>
            <consortium name="Lawrence Berkeley National Laboratory"/>
            <person name="Steindorff A."/>
            <person name="Hensen N."/>
            <person name="Bonometti L."/>
            <person name="Westerberg I."/>
            <person name="Brannstrom I.O."/>
            <person name="Guillou S."/>
            <person name="Cros-Aarteil S."/>
            <person name="Calhoun S."/>
            <person name="Haridas S."/>
            <person name="Kuo A."/>
            <person name="Mondo S."/>
            <person name="Pangilinan J."/>
            <person name="Riley R."/>
            <person name="Labutti K."/>
            <person name="Andreopoulos B."/>
            <person name="Lipzen A."/>
            <person name="Chen C."/>
            <person name="Yanf M."/>
            <person name="Daum C."/>
            <person name="Ng V."/>
            <person name="Clum A."/>
            <person name="Ohm R."/>
            <person name="Martin F."/>
            <person name="Silar P."/>
            <person name="Natvig D."/>
            <person name="Lalanne C."/>
            <person name="Gautier V."/>
            <person name="Ament-Velasquez S.L."/>
            <person name="Kruys A."/>
            <person name="Hutchinson M.I."/>
            <person name="Powell A.J."/>
            <person name="Barry K."/>
            <person name="Miller A.N."/>
            <person name="Grigoriev I.V."/>
            <person name="Debuchy R."/>
            <person name="Gladieux P."/>
            <person name="Thoren M.H."/>
            <person name="Johannesson H."/>
        </authorList>
    </citation>
    <scope>NUCLEOTIDE SEQUENCE</scope>
    <source>
        <strain evidence="3">CBS 990.96</strain>
    </source>
</reference>
<evidence type="ECO:0000313" key="3">
    <source>
        <dbReference type="EMBL" id="KAK4223203.1"/>
    </source>
</evidence>
<keyword evidence="1 3" id="KW-0378">Hydrolase</keyword>
<evidence type="ECO:0000259" key="2">
    <source>
        <dbReference type="Pfam" id="PF07859"/>
    </source>
</evidence>
<proteinExistence type="predicted"/>
<dbReference type="PANTHER" id="PTHR48081:SF31">
    <property type="entry name" value="STERYL ACETYL HYDROLASE MUG81-RELATED"/>
    <property type="match status" value="1"/>
</dbReference>
<evidence type="ECO:0000256" key="1">
    <source>
        <dbReference type="ARBA" id="ARBA00022801"/>
    </source>
</evidence>
<protein>
    <submittedName>
        <fullName evidence="3">Alpha/Beta hydrolase protein</fullName>
    </submittedName>
</protein>
<comment type="caution">
    <text evidence="3">The sequence shown here is derived from an EMBL/GenBank/DDBJ whole genome shotgun (WGS) entry which is preliminary data.</text>
</comment>
<accession>A0AAN7GS32</accession>
<dbReference type="InterPro" id="IPR050300">
    <property type="entry name" value="GDXG_lipolytic_enzyme"/>
</dbReference>
<organism evidence="3 4">
    <name type="scientific">Podospora fimiseda</name>
    <dbReference type="NCBI Taxonomy" id="252190"/>
    <lineage>
        <taxon>Eukaryota</taxon>
        <taxon>Fungi</taxon>
        <taxon>Dikarya</taxon>
        <taxon>Ascomycota</taxon>
        <taxon>Pezizomycotina</taxon>
        <taxon>Sordariomycetes</taxon>
        <taxon>Sordariomycetidae</taxon>
        <taxon>Sordariales</taxon>
        <taxon>Podosporaceae</taxon>
        <taxon>Podospora</taxon>
    </lineage>
</organism>
<dbReference type="SUPFAM" id="SSF53474">
    <property type="entry name" value="alpha/beta-Hydrolases"/>
    <property type="match status" value="1"/>
</dbReference>
<dbReference type="GO" id="GO:0016787">
    <property type="term" value="F:hydrolase activity"/>
    <property type="evidence" value="ECO:0007669"/>
    <property type="project" value="UniProtKB-KW"/>
</dbReference>
<sequence length="407" mass="44881">MDSVITTVPSAAFTTPKPILPLSEKLSLVVKLLLLGPPKLVFNIIRCHAIATVRGISYQHFVQCAFIKFALRHLSPLQIQALSPATLAGYKGWIKRRQAQATKSTDKTGPFLSERLKVDIEPLSDGLSSICWIGDRTKATKFVYFLHGGGYAAPMSLGHFEWCLRAYLQASLELPADSTEEVAIAVLQYTLVPHGQYPTQLKQAADGLTHLLASGVRPENLVIGGDSAGGNLAVQLLSHLLHPHLEAKKITLQNPLAGAFLVSPWVSGKTDGPSFKRNGGIDMLCKNAIGSGVRNLVEGVESYEVEVKENKMWCFPADFENAVVEEWFKNLEEVVKHVYVTAGEEEVFLDQSVKIAEVIRTANPKLDVRVEVTKGEAHDWILMEGEKKIDGDATKRMRSWVKDVFWA</sequence>